<dbReference type="GO" id="GO:0022857">
    <property type="term" value="F:transmembrane transporter activity"/>
    <property type="evidence" value="ECO:0007669"/>
    <property type="project" value="InterPro"/>
</dbReference>
<sequence>MKNIKLTHNLAWGLVLFGGIVECFWASGLKYSDNLFFYTLTGIGILISSVSMILAIKVLEIGIAYSVFVGIGTAGITLAEILIFGEPFSLLKILFIATLLLGVVGLKLSADKTEETQGEKLAETLSHDLGIDEIVQDSIKEAK</sequence>
<evidence type="ECO:0000313" key="11">
    <source>
        <dbReference type="Proteomes" id="UP000064525"/>
    </source>
</evidence>
<feature type="transmembrane region" description="Helical" evidence="7">
    <location>
        <begin position="90"/>
        <end position="110"/>
    </location>
</feature>
<dbReference type="Proteomes" id="UP000064525">
    <property type="component" value="Chromosome I"/>
</dbReference>
<dbReference type="AlphaFoldDB" id="A0A099UFF9"/>
<keyword evidence="3 6" id="KW-0812">Transmembrane</keyword>
<comment type="similarity">
    <text evidence="6">Belongs to the drug/metabolite transporter (DMT) superfamily. Small multidrug resistance (SMR) (TC 2.A.7.1) family.</text>
</comment>
<keyword evidence="2" id="KW-1003">Cell membrane</keyword>
<evidence type="ECO:0000256" key="5">
    <source>
        <dbReference type="ARBA" id="ARBA00023136"/>
    </source>
</evidence>
<dbReference type="GeneID" id="78151915"/>
<reference evidence="11" key="2">
    <citation type="submission" date="2015-11" db="EMBL/GenBank/DDBJ databases">
        <authorList>
            <person name="Anvar S.Y."/>
        </authorList>
    </citation>
    <scope>NUCLEOTIDE SEQUENCE [LARGE SCALE GENOMIC DNA]</scope>
</reference>
<accession>A0A099UFF9</accession>
<keyword evidence="4 7" id="KW-1133">Transmembrane helix</keyword>
<proteinExistence type="inferred from homology"/>
<evidence type="ECO:0000256" key="2">
    <source>
        <dbReference type="ARBA" id="ARBA00022475"/>
    </source>
</evidence>
<dbReference type="SUPFAM" id="SSF103481">
    <property type="entry name" value="Multidrug resistance efflux transporter EmrE"/>
    <property type="match status" value="1"/>
</dbReference>
<evidence type="ECO:0000313" key="9">
    <source>
        <dbReference type="EMBL" id="TLD78182.1"/>
    </source>
</evidence>
<dbReference type="Pfam" id="PF00893">
    <property type="entry name" value="Multi_Drug_Res"/>
    <property type="match status" value="1"/>
</dbReference>
<dbReference type="InterPro" id="IPR045324">
    <property type="entry name" value="Small_multidrug_res"/>
</dbReference>
<dbReference type="OrthoDB" id="2168659at2"/>
<evidence type="ECO:0000256" key="6">
    <source>
        <dbReference type="RuleBase" id="RU003942"/>
    </source>
</evidence>
<dbReference type="PATRIC" id="fig|76936.10.peg.1729"/>
<dbReference type="InterPro" id="IPR037185">
    <property type="entry name" value="EmrE-like"/>
</dbReference>
<dbReference type="EMBL" id="LN907858">
    <property type="protein sequence ID" value="CUU40655.1"/>
    <property type="molecule type" value="Genomic_DNA"/>
</dbReference>
<dbReference type="Proteomes" id="UP000029925">
    <property type="component" value="Unassembled WGS sequence"/>
</dbReference>
<dbReference type="PANTHER" id="PTHR30561">
    <property type="entry name" value="SMR FAMILY PROTON-DEPENDENT DRUG EFFLUX TRANSPORTER SUGE"/>
    <property type="match status" value="1"/>
</dbReference>
<name>A0A099UFF9_9HELI</name>
<feature type="transmembrane region" description="Helical" evidence="7">
    <location>
        <begin position="63"/>
        <end position="84"/>
    </location>
</feature>
<evidence type="ECO:0000313" key="10">
    <source>
        <dbReference type="Proteomes" id="UP000029925"/>
    </source>
</evidence>
<dbReference type="STRING" id="76936.BN2458_PEG1772"/>
<dbReference type="Gene3D" id="1.10.3730.20">
    <property type="match status" value="1"/>
</dbReference>
<comment type="subcellular location">
    <subcellularLocation>
        <location evidence="1 6">Cell membrane</location>
        <topology evidence="1 6">Multi-pass membrane protein</topology>
    </subcellularLocation>
</comment>
<keyword evidence="5 7" id="KW-0472">Membrane</keyword>
<dbReference type="RefSeq" id="WP_034342339.1">
    <property type="nucleotide sequence ID" value="NZ_CAOMJD010000016.1"/>
</dbReference>
<evidence type="ECO:0000256" key="3">
    <source>
        <dbReference type="ARBA" id="ARBA00022692"/>
    </source>
</evidence>
<feature type="transmembrane region" description="Helical" evidence="7">
    <location>
        <begin position="36"/>
        <end position="56"/>
    </location>
</feature>
<keyword evidence="10" id="KW-1185">Reference proteome</keyword>
<dbReference type="EMBL" id="JRPF02000008">
    <property type="protein sequence ID" value="TLD78182.1"/>
    <property type="molecule type" value="Genomic_DNA"/>
</dbReference>
<evidence type="ECO:0000256" key="1">
    <source>
        <dbReference type="ARBA" id="ARBA00004651"/>
    </source>
</evidence>
<dbReference type="PANTHER" id="PTHR30561:SF7">
    <property type="entry name" value="GUANIDINIUM EFFLUX SYSTEM SUBUNIT GDNC-RELATED"/>
    <property type="match status" value="1"/>
</dbReference>
<evidence type="ECO:0000313" key="8">
    <source>
        <dbReference type="EMBL" id="CUU40655.1"/>
    </source>
</evidence>
<evidence type="ECO:0000256" key="7">
    <source>
        <dbReference type="SAM" id="Phobius"/>
    </source>
</evidence>
<dbReference type="InterPro" id="IPR000390">
    <property type="entry name" value="Small_drug/metabolite_transptr"/>
</dbReference>
<organism evidence="8 11">
    <name type="scientific">Helicobacter typhlonius</name>
    <dbReference type="NCBI Taxonomy" id="76936"/>
    <lineage>
        <taxon>Bacteria</taxon>
        <taxon>Pseudomonadati</taxon>
        <taxon>Campylobacterota</taxon>
        <taxon>Epsilonproteobacteria</taxon>
        <taxon>Campylobacterales</taxon>
        <taxon>Helicobacteraceae</taxon>
        <taxon>Helicobacter</taxon>
    </lineage>
</organism>
<reference evidence="8" key="3">
    <citation type="submission" date="2015-11" db="EMBL/GenBank/DDBJ databases">
        <authorList>
            <person name="Zhang Y."/>
            <person name="Guo Z."/>
        </authorList>
    </citation>
    <scope>NUCLEOTIDE SEQUENCE</scope>
    <source>
        <strain evidence="8">1</strain>
    </source>
</reference>
<reference evidence="9 10" key="1">
    <citation type="journal article" date="2014" name="Genome Announc.">
        <title>Draft genome sequences of eight enterohepatic helicobacter species isolated from both laboratory and wild rodents.</title>
        <authorList>
            <person name="Sheh A."/>
            <person name="Shen Z."/>
            <person name="Fox J.G."/>
        </authorList>
    </citation>
    <scope>NUCLEOTIDE SEQUENCE [LARGE SCALE GENOMIC DNA]</scope>
    <source>
        <strain evidence="9 10">MIT 98-6810</strain>
    </source>
</reference>
<evidence type="ECO:0000256" key="4">
    <source>
        <dbReference type="ARBA" id="ARBA00022989"/>
    </source>
</evidence>
<dbReference type="GO" id="GO:0005886">
    <property type="term" value="C:plasma membrane"/>
    <property type="evidence" value="ECO:0007669"/>
    <property type="project" value="UniProtKB-SubCell"/>
</dbReference>
<dbReference type="KEGG" id="hty:BN2458_PEG1772"/>
<protein>
    <submittedName>
        <fullName evidence="9">Multidrug efflux SMR transporter</fullName>
    </submittedName>
    <submittedName>
        <fullName evidence="8">Quaternary ammonium compound-resistance protein SugE</fullName>
    </submittedName>
</protein>
<gene>
    <name evidence="8" type="ORF">BN2458_PEG1772</name>
    <name evidence="9" type="ORF">LS75_006920</name>
</gene>